<comment type="caution">
    <text evidence="2">The sequence shown here is derived from an EMBL/GenBank/DDBJ whole genome shotgun (WGS) entry which is preliminary data.</text>
</comment>
<accession>A0AAV6TD69</accession>
<dbReference type="Proteomes" id="UP000827092">
    <property type="component" value="Unassembled WGS sequence"/>
</dbReference>
<dbReference type="AlphaFoldDB" id="A0AAV6TD69"/>
<feature type="compositionally biased region" description="Basic and acidic residues" evidence="1">
    <location>
        <begin position="61"/>
        <end position="74"/>
    </location>
</feature>
<organism evidence="2 3">
    <name type="scientific">Oedothorax gibbosus</name>
    <dbReference type="NCBI Taxonomy" id="931172"/>
    <lineage>
        <taxon>Eukaryota</taxon>
        <taxon>Metazoa</taxon>
        <taxon>Ecdysozoa</taxon>
        <taxon>Arthropoda</taxon>
        <taxon>Chelicerata</taxon>
        <taxon>Arachnida</taxon>
        <taxon>Araneae</taxon>
        <taxon>Araneomorphae</taxon>
        <taxon>Entelegynae</taxon>
        <taxon>Araneoidea</taxon>
        <taxon>Linyphiidae</taxon>
        <taxon>Erigoninae</taxon>
        <taxon>Oedothorax</taxon>
    </lineage>
</organism>
<keyword evidence="3" id="KW-1185">Reference proteome</keyword>
<evidence type="ECO:0000256" key="1">
    <source>
        <dbReference type="SAM" id="MobiDB-lite"/>
    </source>
</evidence>
<evidence type="ECO:0000313" key="2">
    <source>
        <dbReference type="EMBL" id="KAG8155865.1"/>
    </source>
</evidence>
<name>A0AAV6TD69_9ARAC</name>
<proteinExistence type="predicted"/>
<gene>
    <name evidence="2" type="ORF">JTE90_008714</name>
</gene>
<dbReference type="EMBL" id="JAFNEN010006533">
    <property type="protein sequence ID" value="KAG8155865.1"/>
    <property type="molecule type" value="Genomic_DNA"/>
</dbReference>
<evidence type="ECO:0000313" key="3">
    <source>
        <dbReference type="Proteomes" id="UP000827092"/>
    </source>
</evidence>
<sequence length="74" mass="8274">MYTPAKVAHPTRVVRTVSFASTRRDSDLEAFSHNPTDGSFAPWPLDQAHEPSVRTCGSSRTEQDYYRNDESSVG</sequence>
<reference evidence="2 3" key="1">
    <citation type="journal article" date="2022" name="Nat. Ecol. Evol.">
        <title>A masculinizing supergene underlies an exaggerated male reproductive morph in a spider.</title>
        <authorList>
            <person name="Hendrickx F."/>
            <person name="De Corte Z."/>
            <person name="Sonet G."/>
            <person name="Van Belleghem S.M."/>
            <person name="Kostlbacher S."/>
            <person name="Vangestel C."/>
        </authorList>
    </citation>
    <scope>NUCLEOTIDE SEQUENCE [LARGE SCALE GENOMIC DNA]</scope>
    <source>
        <strain evidence="2">W744_W776</strain>
    </source>
</reference>
<protein>
    <submittedName>
        <fullName evidence="2">Uncharacterized protein</fullName>
    </submittedName>
</protein>
<feature type="region of interest" description="Disordered" evidence="1">
    <location>
        <begin position="24"/>
        <end position="74"/>
    </location>
</feature>